<dbReference type="GO" id="GO:0019343">
    <property type="term" value="P:cysteine biosynthetic process via cystathionine"/>
    <property type="evidence" value="ECO:0007669"/>
    <property type="project" value="TreeGrafter"/>
</dbReference>
<evidence type="ECO:0000256" key="5">
    <source>
        <dbReference type="ARBA" id="ARBA00022898"/>
    </source>
</evidence>
<evidence type="ECO:0000313" key="10">
    <source>
        <dbReference type="EMBL" id="GBM69517.1"/>
    </source>
</evidence>
<dbReference type="InterPro" id="IPR015422">
    <property type="entry name" value="PyrdxlP-dep_Trfase_small"/>
</dbReference>
<dbReference type="InterPro" id="IPR015424">
    <property type="entry name" value="PyrdxlP-dep_Trfase"/>
</dbReference>
<evidence type="ECO:0000256" key="9">
    <source>
        <dbReference type="RuleBase" id="RU362118"/>
    </source>
</evidence>
<dbReference type="CDD" id="cd00614">
    <property type="entry name" value="CGS_like"/>
    <property type="match status" value="1"/>
</dbReference>
<keyword evidence="11" id="KW-1185">Reference proteome</keyword>
<proteinExistence type="inferred from homology"/>
<evidence type="ECO:0000313" key="11">
    <source>
        <dbReference type="Proteomes" id="UP000499080"/>
    </source>
</evidence>
<dbReference type="PANTHER" id="PTHR11808">
    <property type="entry name" value="TRANS-SULFURATION ENZYME FAMILY MEMBER"/>
    <property type="match status" value="1"/>
</dbReference>
<organism evidence="10 11">
    <name type="scientific">Araneus ventricosus</name>
    <name type="common">Orbweaver spider</name>
    <name type="synonym">Epeira ventricosa</name>
    <dbReference type="NCBI Taxonomy" id="182803"/>
    <lineage>
        <taxon>Eukaryota</taxon>
        <taxon>Metazoa</taxon>
        <taxon>Ecdysozoa</taxon>
        <taxon>Arthropoda</taxon>
        <taxon>Chelicerata</taxon>
        <taxon>Arachnida</taxon>
        <taxon>Araneae</taxon>
        <taxon>Araneomorphae</taxon>
        <taxon>Entelegynae</taxon>
        <taxon>Araneoidea</taxon>
        <taxon>Araneidae</taxon>
        <taxon>Araneus</taxon>
    </lineage>
</organism>
<dbReference type="Proteomes" id="UP000499080">
    <property type="component" value="Unassembled WGS sequence"/>
</dbReference>
<dbReference type="EMBL" id="BGPR01002199">
    <property type="protein sequence ID" value="GBM69517.1"/>
    <property type="molecule type" value="Genomic_DNA"/>
</dbReference>
<dbReference type="EC" id="4.4.1.1" evidence="4"/>
<dbReference type="GO" id="GO:0030170">
    <property type="term" value="F:pyridoxal phosphate binding"/>
    <property type="evidence" value="ECO:0007669"/>
    <property type="project" value="InterPro"/>
</dbReference>
<dbReference type="FunFam" id="3.90.1150.10:FF:000008">
    <property type="entry name" value="Cystathionine gamma-synthase"/>
    <property type="match status" value="1"/>
</dbReference>
<evidence type="ECO:0000256" key="7">
    <source>
        <dbReference type="ARBA" id="ARBA00029853"/>
    </source>
</evidence>
<dbReference type="Gene3D" id="3.90.1150.10">
    <property type="entry name" value="Aspartate Aminotransferase, domain 1"/>
    <property type="match status" value="1"/>
</dbReference>
<comment type="similarity">
    <text evidence="3 9">Belongs to the trans-sulfuration enzymes family.</text>
</comment>
<dbReference type="SUPFAM" id="SSF53383">
    <property type="entry name" value="PLP-dependent transferases"/>
    <property type="match status" value="1"/>
</dbReference>
<reference evidence="10 11" key="1">
    <citation type="journal article" date="2019" name="Sci. Rep.">
        <title>Orb-weaving spider Araneus ventricosus genome elucidates the spidroin gene catalogue.</title>
        <authorList>
            <person name="Kono N."/>
            <person name="Nakamura H."/>
            <person name="Ohtoshi R."/>
            <person name="Moran D.A.P."/>
            <person name="Shinohara A."/>
            <person name="Yoshida Y."/>
            <person name="Fujiwara M."/>
            <person name="Mori M."/>
            <person name="Tomita M."/>
            <person name="Arakawa K."/>
        </authorList>
    </citation>
    <scope>NUCLEOTIDE SEQUENCE [LARGE SCALE GENOMIC DNA]</scope>
</reference>
<sequence>MSPPVTEFATRAIHDGQDPQKWTHKAVIPPISLSTTFQQRAPAEHSGFEYSRSGNPTRQCLEESLASLENAKYALCFASGLAATLSTTYLLKSGDHIVCFDDLYGGTNRLFRTCTANMGIETSFVDMRNLKNVENAIKPNTRMVWIETPTNPTMKMVDLDGISKILKNHPEIVYIVDNTFMSPFFQKPLNHGAHIVIHSLSKYINGHSDVVMGALATNDEELYKKMKYYQNSLGTVPSPFDCFLVNRGLKTLHLRMERHMQNGQKVAEFLEQHKAVEKVLYPGLKSYPQYELAQRQCTGSSGMVSFYVKGGLAEAQKFIKSLKVFLLAESLGSVESLAEIPSLMTHASVPSDQREKLGISDNLIRLSVGVEAINDLIADLDQALEIAQKP</sequence>
<dbReference type="GO" id="GO:0019346">
    <property type="term" value="P:transsulfuration"/>
    <property type="evidence" value="ECO:0007669"/>
    <property type="project" value="InterPro"/>
</dbReference>
<dbReference type="GO" id="GO:0004123">
    <property type="term" value="F:cystathionine gamma-lyase activity"/>
    <property type="evidence" value="ECO:0007669"/>
    <property type="project" value="TreeGrafter"/>
</dbReference>
<dbReference type="Pfam" id="PF01053">
    <property type="entry name" value="Cys_Met_Meta_PP"/>
    <property type="match status" value="1"/>
</dbReference>
<feature type="modified residue" description="N6-(pyridoxal phosphate)lysine" evidence="8">
    <location>
        <position position="202"/>
    </location>
</feature>
<keyword evidence="10" id="KW-0456">Lyase</keyword>
<keyword evidence="5 8" id="KW-0663">Pyridoxal phosphate</keyword>
<protein>
    <recommendedName>
        <fullName evidence="4">cystathionine gamma-lyase</fullName>
        <ecNumber evidence="4">4.4.1.1</ecNumber>
    </recommendedName>
    <alternativeName>
        <fullName evidence="7">Gamma-cystathionase</fullName>
    </alternativeName>
</protein>
<dbReference type="OrthoDB" id="3512640at2759"/>
<dbReference type="PANTHER" id="PTHR11808:SF15">
    <property type="entry name" value="CYSTATHIONINE GAMMA-LYASE"/>
    <property type="match status" value="1"/>
</dbReference>
<gene>
    <name evidence="10" type="primary">CTH</name>
    <name evidence="10" type="ORF">AVEN_205392_1</name>
</gene>
<dbReference type="UniPathway" id="UPA00136">
    <property type="reaction ID" value="UER00202"/>
</dbReference>
<keyword evidence="6" id="KW-0028">Amino-acid biosynthesis</keyword>
<dbReference type="AlphaFoldDB" id="A0A4Y2HVK6"/>
<dbReference type="Gene3D" id="3.40.640.10">
    <property type="entry name" value="Type I PLP-dependent aspartate aminotransferase-like (Major domain)"/>
    <property type="match status" value="1"/>
</dbReference>
<comment type="pathway">
    <text evidence="2">Amino-acid biosynthesis; L-cysteine biosynthesis; L-cysteine from L-homocysteine and L-serine: step 2/2.</text>
</comment>
<accession>A0A4Y2HVK6</accession>
<evidence type="ECO:0000256" key="8">
    <source>
        <dbReference type="PIRSR" id="PIRSR001434-2"/>
    </source>
</evidence>
<comment type="cofactor">
    <cofactor evidence="1 9">
        <name>pyridoxal 5'-phosphate</name>
        <dbReference type="ChEBI" id="CHEBI:597326"/>
    </cofactor>
</comment>
<evidence type="ECO:0000256" key="3">
    <source>
        <dbReference type="ARBA" id="ARBA00009077"/>
    </source>
</evidence>
<dbReference type="GO" id="GO:0005737">
    <property type="term" value="C:cytoplasm"/>
    <property type="evidence" value="ECO:0007669"/>
    <property type="project" value="TreeGrafter"/>
</dbReference>
<keyword evidence="6" id="KW-0198">Cysteine biosynthesis</keyword>
<name>A0A4Y2HVK6_ARAVE</name>
<evidence type="ECO:0000256" key="1">
    <source>
        <dbReference type="ARBA" id="ARBA00001933"/>
    </source>
</evidence>
<evidence type="ECO:0000256" key="6">
    <source>
        <dbReference type="ARBA" id="ARBA00023192"/>
    </source>
</evidence>
<dbReference type="PIRSF" id="PIRSF001434">
    <property type="entry name" value="CGS"/>
    <property type="match status" value="1"/>
</dbReference>
<comment type="caution">
    <text evidence="10">The sequence shown here is derived from an EMBL/GenBank/DDBJ whole genome shotgun (WGS) entry which is preliminary data.</text>
</comment>
<dbReference type="InterPro" id="IPR015421">
    <property type="entry name" value="PyrdxlP-dep_Trfase_major"/>
</dbReference>
<dbReference type="FunFam" id="3.40.640.10:FF:000009">
    <property type="entry name" value="Cystathionine gamma-synthase homolog"/>
    <property type="match status" value="1"/>
</dbReference>
<evidence type="ECO:0000256" key="4">
    <source>
        <dbReference type="ARBA" id="ARBA00012085"/>
    </source>
</evidence>
<dbReference type="InterPro" id="IPR000277">
    <property type="entry name" value="Cys/Met-Metab_PyrdxlP-dep_enz"/>
</dbReference>
<evidence type="ECO:0000256" key="2">
    <source>
        <dbReference type="ARBA" id="ARBA00005038"/>
    </source>
</evidence>